<organism evidence="2 3">
    <name type="scientific">Allohahella marinimesophila</name>
    <dbReference type="NCBI Taxonomy" id="1054972"/>
    <lineage>
        <taxon>Bacteria</taxon>
        <taxon>Pseudomonadati</taxon>
        <taxon>Pseudomonadota</taxon>
        <taxon>Gammaproteobacteria</taxon>
        <taxon>Oceanospirillales</taxon>
        <taxon>Hahellaceae</taxon>
        <taxon>Allohahella</taxon>
    </lineage>
</organism>
<proteinExistence type="predicted"/>
<dbReference type="SUPFAM" id="SSF55961">
    <property type="entry name" value="Bet v1-like"/>
    <property type="match status" value="1"/>
</dbReference>
<feature type="domain" description="START" evidence="1">
    <location>
        <begin position="41"/>
        <end position="225"/>
    </location>
</feature>
<gene>
    <name evidence="2" type="ORF">GCM10022278_36220</name>
</gene>
<accession>A0ABP7Q3V8</accession>
<dbReference type="EMBL" id="BAABBO010000019">
    <property type="protein sequence ID" value="GAA3976131.1"/>
    <property type="molecule type" value="Genomic_DNA"/>
</dbReference>
<name>A0ABP7Q3V8_9GAMM</name>
<reference evidence="3" key="1">
    <citation type="journal article" date="2019" name="Int. J. Syst. Evol. Microbiol.">
        <title>The Global Catalogue of Microorganisms (GCM) 10K type strain sequencing project: providing services to taxonomists for standard genome sequencing and annotation.</title>
        <authorList>
            <consortium name="The Broad Institute Genomics Platform"/>
            <consortium name="The Broad Institute Genome Sequencing Center for Infectious Disease"/>
            <person name="Wu L."/>
            <person name="Ma J."/>
        </authorList>
    </citation>
    <scope>NUCLEOTIDE SEQUENCE [LARGE SCALE GENOMIC DNA]</scope>
    <source>
        <strain evidence="3">JCM 17555</strain>
    </source>
</reference>
<evidence type="ECO:0000313" key="3">
    <source>
        <dbReference type="Proteomes" id="UP001501337"/>
    </source>
</evidence>
<dbReference type="PANTHER" id="PTHR19308">
    <property type="entry name" value="PHOSPHATIDYLCHOLINE TRANSFER PROTEIN"/>
    <property type="match status" value="1"/>
</dbReference>
<dbReference type="InterPro" id="IPR028347">
    <property type="entry name" value="START_dom_prot"/>
</dbReference>
<dbReference type="InterPro" id="IPR051213">
    <property type="entry name" value="START_lipid_transfer"/>
</dbReference>
<dbReference type="PROSITE" id="PS50848">
    <property type="entry name" value="START"/>
    <property type="match status" value="1"/>
</dbReference>
<dbReference type="PIRSF" id="PIRSF039033">
    <property type="entry name" value="START_dom"/>
    <property type="match status" value="1"/>
</dbReference>
<sequence>MLSFAPHHELVRVILRFSTLLLASLSLLIASGTSRAELLIEDEQWKRDYEKDGVVVYTRPFPGSDFQAFKAVYTLEASIEDIMAVMSDPTSCTEWVLNCVESWGFDDKQFSKRHAYSVNDLPWPVMDRDYVLEINTSKASDSDTIVMDLYAVDDKIAPNKSYVRVSKQETHYHIKPLGDEQTEIVWLQHTEPGGAIPSWLVNALIVDIPFKSLKALESLANSDKYQDHQIQYSDDGEITGVEKQP</sequence>
<comment type="caution">
    <text evidence="2">The sequence shown here is derived from an EMBL/GenBank/DDBJ whole genome shotgun (WGS) entry which is preliminary data.</text>
</comment>
<dbReference type="InterPro" id="IPR023393">
    <property type="entry name" value="START-like_dom_sf"/>
</dbReference>
<dbReference type="PANTHER" id="PTHR19308:SF14">
    <property type="entry name" value="START DOMAIN-CONTAINING PROTEIN"/>
    <property type="match status" value="1"/>
</dbReference>
<dbReference type="Pfam" id="PF01852">
    <property type="entry name" value="START"/>
    <property type="match status" value="1"/>
</dbReference>
<dbReference type="Proteomes" id="UP001501337">
    <property type="component" value="Unassembled WGS sequence"/>
</dbReference>
<evidence type="ECO:0000313" key="2">
    <source>
        <dbReference type="EMBL" id="GAA3976131.1"/>
    </source>
</evidence>
<evidence type="ECO:0000259" key="1">
    <source>
        <dbReference type="PROSITE" id="PS50848"/>
    </source>
</evidence>
<dbReference type="Gene3D" id="3.30.530.20">
    <property type="match status" value="1"/>
</dbReference>
<keyword evidence="3" id="KW-1185">Reference proteome</keyword>
<dbReference type="InterPro" id="IPR002913">
    <property type="entry name" value="START_lipid-bd_dom"/>
</dbReference>
<protein>
    <submittedName>
        <fullName evidence="2">START domain-containing protein</fullName>
    </submittedName>
</protein>